<evidence type="ECO:0000259" key="6">
    <source>
        <dbReference type="Pfam" id="PF01266"/>
    </source>
</evidence>
<organism evidence="7 8">
    <name type="scientific">Phaeovulum vinaykumarii</name>
    <dbReference type="NCBI Taxonomy" id="407234"/>
    <lineage>
        <taxon>Bacteria</taxon>
        <taxon>Pseudomonadati</taxon>
        <taxon>Pseudomonadota</taxon>
        <taxon>Alphaproteobacteria</taxon>
        <taxon>Rhodobacterales</taxon>
        <taxon>Paracoccaceae</taxon>
        <taxon>Phaeovulum</taxon>
    </lineage>
</organism>
<evidence type="ECO:0000313" key="8">
    <source>
        <dbReference type="Proteomes" id="UP000186098"/>
    </source>
</evidence>
<sequence>MADLTLIGGGIVGIATALEMQRSFPSLPIRVLEKETALARHQTGRNSGVIHAGIYYAPGSLKARFCREGLTETVRFCQEHGLPYEQCGKLIVATDAVEMERLAALTHRALENGLDVRPVSAAELAEMEPNITGLGALLSPATEIVDYTAVTEKMAELFIAGGGEIRRGTEVAGIEEGPDQVRLHLSGGETVATAR</sequence>
<keyword evidence="3" id="KW-0274">FAD</keyword>
<dbReference type="GO" id="GO:0047545">
    <property type="term" value="F:(S)-2-hydroxyglutarate dehydrogenase activity"/>
    <property type="evidence" value="ECO:0007669"/>
    <property type="project" value="TreeGrafter"/>
</dbReference>
<dbReference type="RefSeq" id="WP_143524465.1">
    <property type="nucleotide sequence ID" value="NZ_FTOM01000013.1"/>
</dbReference>
<feature type="domain" description="FAD dependent oxidoreductase" evidence="6">
    <location>
        <begin position="4"/>
        <end position="189"/>
    </location>
</feature>
<evidence type="ECO:0000256" key="2">
    <source>
        <dbReference type="ARBA" id="ARBA00022630"/>
    </source>
</evidence>
<dbReference type="PANTHER" id="PTHR43104">
    <property type="entry name" value="L-2-HYDROXYGLUTARATE DEHYDROGENASE, MITOCHONDRIAL"/>
    <property type="match status" value="1"/>
</dbReference>
<proteinExistence type="inferred from homology"/>
<comment type="cofactor">
    <cofactor evidence="1">
        <name>FAD</name>
        <dbReference type="ChEBI" id="CHEBI:57692"/>
    </cofactor>
</comment>
<evidence type="ECO:0000256" key="4">
    <source>
        <dbReference type="ARBA" id="ARBA00023002"/>
    </source>
</evidence>
<feature type="non-terminal residue" evidence="7">
    <location>
        <position position="195"/>
    </location>
</feature>
<reference evidence="8" key="1">
    <citation type="submission" date="2017-01" db="EMBL/GenBank/DDBJ databases">
        <authorList>
            <person name="Varghese N."/>
            <person name="Submissions S."/>
        </authorList>
    </citation>
    <scope>NUCLEOTIDE SEQUENCE [LARGE SCALE GENOMIC DNA]</scope>
    <source>
        <strain evidence="8">DSM 18714</strain>
    </source>
</reference>
<evidence type="ECO:0000256" key="1">
    <source>
        <dbReference type="ARBA" id="ARBA00001974"/>
    </source>
</evidence>
<dbReference type="InterPro" id="IPR006076">
    <property type="entry name" value="FAD-dep_OxRdtase"/>
</dbReference>
<dbReference type="SUPFAM" id="SSF51905">
    <property type="entry name" value="FAD/NAD(P)-binding domain"/>
    <property type="match status" value="1"/>
</dbReference>
<accession>A0A1N7N0C3</accession>
<dbReference type="AlphaFoldDB" id="A0A1N7N0C3"/>
<dbReference type="GO" id="GO:0005737">
    <property type="term" value="C:cytoplasm"/>
    <property type="evidence" value="ECO:0007669"/>
    <property type="project" value="TreeGrafter"/>
</dbReference>
<keyword evidence="4" id="KW-0560">Oxidoreductase</keyword>
<name>A0A1N7N0C3_9RHOB</name>
<dbReference type="Pfam" id="PF01266">
    <property type="entry name" value="DAO"/>
    <property type="match status" value="1"/>
</dbReference>
<evidence type="ECO:0000256" key="5">
    <source>
        <dbReference type="ARBA" id="ARBA00037941"/>
    </source>
</evidence>
<dbReference type="Proteomes" id="UP000186098">
    <property type="component" value="Unassembled WGS sequence"/>
</dbReference>
<keyword evidence="8" id="KW-1185">Reference proteome</keyword>
<dbReference type="EMBL" id="FTOM01000013">
    <property type="protein sequence ID" value="SIS91827.1"/>
    <property type="molecule type" value="Genomic_DNA"/>
</dbReference>
<protein>
    <submittedName>
        <fullName evidence="7">L-2-hydroxyglutarate oxidase</fullName>
    </submittedName>
</protein>
<dbReference type="PANTHER" id="PTHR43104:SF2">
    <property type="entry name" value="L-2-HYDROXYGLUTARATE DEHYDROGENASE, MITOCHONDRIAL"/>
    <property type="match status" value="1"/>
</dbReference>
<keyword evidence="2" id="KW-0285">Flavoprotein</keyword>
<comment type="similarity">
    <text evidence="5">Belongs to the L2HGDH family.</text>
</comment>
<dbReference type="Gene3D" id="3.50.50.60">
    <property type="entry name" value="FAD/NAD(P)-binding domain"/>
    <property type="match status" value="1"/>
</dbReference>
<evidence type="ECO:0000256" key="3">
    <source>
        <dbReference type="ARBA" id="ARBA00022827"/>
    </source>
</evidence>
<dbReference type="STRING" id="407234.SAMN05421795_1131"/>
<gene>
    <name evidence="7" type="ORF">SAMN05421795_1131</name>
</gene>
<evidence type="ECO:0000313" key="7">
    <source>
        <dbReference type="EMBL" id="SIS91827.1"/>
    </source>
</evidence>
<dbReference type="InterPro" id="IPR036188">
    <property type="entry name" value="FAD/NAD-bd_sf"/>
</dbReference>
<dbReference type="OrthoDB" id="9801699at2"/>